<dbReference type="SUPFAM" id="SSF52833">
    <property type="entry name" value="Thioredoxin-like"/>
    <property type="match status" value="1"/>
</dbReference>
<gene>
    <name evidence="2" type="ORF">CVLEPA_LOCUS13611</name>
</gene>
<dbReference type="CDD" id="cd02955">
    <property type="entry name" value="SSP411"/>
    <property type="match status" value="1"/>
</dbReference>
<evidence type="ECO:0000313" key="2">
    <source>
        <dbReference type="EMBL" id="CAK8682842.1"/>
    </source>
</evidence>
<dbReference type="InterPro" id="IPR012341">
    <property type="entry name" value="6hp_glycosidase-like_sf"/>
</dbReference>
<accession>A0ABP0FVX0</accession>
<proteinExistence type="predicted"/>
<dbReference type="InterPro" id="IPR004879">
    <property type="entry name" value="Ssp411-like_TRX"/>
</dbReference>
<feature type="domain" description="Spermatogenesis-associated protein 20-like TRX" evidence="1">
    <location>
        <begin position="45"/>
        <end position="205"/>
    </location>
</feature>
<reference evidence="2 3" key="1">
    <citation type="submission" date="2024-02" db="EMBL/GenBank/DDBJ databases">
        <authorList>
            <person name="Daric V."/>
            <person name="Darras S."/>
        </authorList>
    </citation>
    <scope>NUCLEOTIDE SEQUENCE [LARGE SCALE GENOMIC DNA]</scope>
</reference>
<dbReference type="Gene3D" id="3.40.30.10">
    <property type="entry name" value="Glutaredoxin"/>
    <property type="match status" value="1"/>
</dbReference>
<dbReference type="PIRSF" id="PIRSF006402">
    <property type="entry name" value="UCP006402_thioredoxin"/>
    <property type="match status" value="1"/>
</dbReference>
<organism evidence="2 3">
    <name type="scientific">Clavelina lepadiformis</name>
    <name type="common">Light-bulb sea squirt</name>
    <name type="synonym">Ascidia lepadiformis</name>
    <dbReference type="NCBI Taxonomy" id="159417"/>
    <lineage>
        <taxon>Eukaryota</taxon>
        <taxon>Metazoa</taxon>
        <taxon>Chordata</taxon>
        <taxon>Tunicata</taxon>
        <taxon>Ascidiacea</taxon>
        <taxon>Aplousobranchia</taxon>
        <taxon>Clavelinidae</taxon>
        <taxon>Clavelina</taxon>
    </lineage>
</organism>
<dbReference type="PANTHER" id="PTHR42899">
    <property type="entry name" value="SPERMATOGENESIS-ASSOCIATED PROTEIN 20"/>
    <property type="match status" value="1"/>
</dbReference>
<dbReference type="Pfam" id="PF03190">
    <property type="entry name" value="Thioredox_DsbH"/>
    <property type="match status" value="1"/>
</dbReference>
<name>A0ABP0FVX0_CLALP</name>
<dbReference type="Proteomes" id="UP001642483">
    <property type="component" value="Unassembled WGS sequence"/>
</dbReference>
<dbReference type="EMBL" id="CAWYQH010000096">
    <property type="protein sequence ID" value="CAK8682842.1"/>
    <property type="molecule type" value="Genomic_DNA"/>
</dbReference>
<dbReference type="PANTHER" id="PTHR42899:SF1">
    <property type="entry name" value="SPERMATOGENESIS-ASSOCIATED PROTEIN 20"/>
    <property type="match status" value="1"/>
</dbReference>
<dbReference type="InterPro" id="IPR036249">
    <property type="entry name" value="Thioredoxin-like_sf"/>
</dbReference>
<sequence length="766" mass="87072">MKLNFVIVKSLQKFCRKPLHVASLRPRLTMSARMTATLHEGKTPNLLINERSPYLLQHAYNPVKWYPWGEEAFQKAKNESKLIFLSVGYSTCHWCHVMEKESFENEEIANMLNQNFVPVKVDREERPDVDRVYMTFVQATSGHGGWPMSVWLTPNLKPFVGGTYFPPDDSMFKRGFKSILNVISQKWNEDKDKCNENADKIMESIQKAVQVTTDVSATLPTLDACEKCVEQMIEMFDDNLGGFGVAPKFPQPVNFNFLLRYHCCFPETEHGKKALMMVEKTLLQMADGGIYDHIGYGFHRYSTDKFWHVPHFEKMLYDQGQLAVAYADCYATTGNEKLKQTLCNLLDYVKRDLTHSSGGFYSAEDADSLPSHDDKVKKEGAFYVFTSAELKEILPDKIGNTNLADIVQMYYGMTENGNVSFEQDPHGELRGKNVLIIRATVEEIAEKYETTRDDVISGLEISRERMFQKRCQLPRPHLDDKMLTAWNALMISGFARAACVTDNDDYRQVASTAAHFLKVNLYDESTNLLLRSCYPGQDGSVEQISPPIKGFDADYAFTIRSLIDLYEATHDDRWLEWASKLQDKQTELFWDDKDGGYFSVDQSDSSILLRMKEDQDGAEPSANSVSALNLLRLSAYLNQPKLQEQSENVFKAFSDRLRKAPFALPEMASGLLWLWKGHKQIVVSGPEDSDVTKSFVMYIDSKFLPFKIIVPSNKLSKNGVVHRHLAGNLSGMISTSGGALKPEVFVCENFTCQLPARSLQELKNIL</sequence>
<dbReference type="InterPro" id="IPR024705">
    <property type="entry name" value="Ssp411"/>
</dbReference>
<dbReference type="Gene3D" id="1.50.10.10">
    <property type="match status" value="1"/>
</dbReference>
<evidence type="ECO:0000313" key="3">
    <source>
        <dbReference type="Proteomes" id="UP001642483"/>
    </source>
</evidence>
<evidence type="ECO:0000259" key="1">
    <source>
        <dbReference type="Pfam" id="PF03190"/>
    </source>
</evidence>
<protein>
    <recommendedName>
        <fullName evidence="1">Spermatogenesis-associated protein 20-like TRX domain-containing protein</fullName>
    </recommendedName>
</protein>
<dbReference type="InterPro" id="IPR008928">
    <property type="entry name" value="6-hairpin_glycosidase_sf"/>
</dbReference>
<comment type="caution">
    <text evidence="2">The sequence shown here is derived from an EMBL/GenBank/DDBJ whole genome shotgun (WGS) entry which is preliminary data.</text>
</comment>
<dbReference type="SUPFAM" id="SSF48208">
    <property type="entry name" value="Six-hairpin glycosidases"/>
    <property type="match status" value="1"/>
</dbReference>
<keyword evidence="3" id="KW-1185">Reference proteome</keyword>